<reference evidence="1" key="1">
    <citation type="submission" date="2018-05" db="EMBL/GenBank/DDBJ databases">
        <title>Draft genome of Mucuna pruriens seed.</title>
        <authorList>
            <person name="Nnadi N.E."/>
            <person name="Vos R."/>
            <person name="Hasami M.H."/>
            <person name="Devisetty U.K."/>
            <person name="Aguiy J.C."/>
        </authorList>
    </citation>
    <scope>NUCLEOTIDE SEQUENCE [LARGE SCALE GENOMIC DNA]</scope>
    <source>
        <strain evidence="1">JCA_2017</strain>
    </source>
</reference>
<protein>
    <submittedName>
        <fullName evidence="1">Uncharacterized protein</fullName>
    </submittedName>
</protein>
<dbReference type="EMBL" id="QJKJ01016633">
    <property type="protein sequence ID" value="RDX60718.1"/>
    <property type="molecule type" value="Genomic_DNA"/>
</dbReference>
<evidence type="ECO:0000313" key="1">
    <source>
        <dbReference type="EMBL" id="RDX60718.1"/>
    </source>
</evidence>
<evidence type="ECO:0000313" key="2">
    <source>
        <dbReference type="Proteomes" id="UP000257109"/>
    </source>
</evidence>
<name>A0A371E3W0_MUCPR</name>
<keyword evidence="2" id="KW-1185">Reference proteome</keyword>
<dbReference type="Proteomes" id="UP000257109">
    <property type="component" value="Unassembled WGS sequence"/>
</dbReference>
<gene>
    <name evidence="1" type="ORF">CR513_61117</name>
</gene>
<dbReference type="AlphaFoldDB" id="A0A371E3W0"/>
<comment type="caution">
    <text evidence="1">The sequence shown here is derived from an EMBL/GenBank/DDBJ whole genome shotgun (WGS) entry which is preliminary data.</text>
</comment>
<organism evidence="1 2">
    <name type="scientific">Mucuna pruriens</name>
    <name type="common">Velvet bean</name>
    <name type="synonym">Dolichos pruriens</name>
    <dbReference type="NCBI Taxonomy" id="157652"/>
    <lineage>
        <taxon>Eukaryota</taxon>
        <taxon>Viridiplantae</taxon>
        <taxon>Streptophyta</taxon>
        <taxon>Embryophyta</taxon>
        <taxon>Tracheophyta</taxon>
        <taxon>Spermatophyta</taxon>
        <taxon>Magnoliopsida</taxon>
        <taxon>eudicotyledons</taxon>
        <taxon>Gunneridae</taxon>
        <taxon>Pentapetalae</taxon>
        <taxon>rosids</taxon>
        <taxon>fabids</taxon>
        <taxon>Fabales</taxon>
        <taxon>Fabaceae</taxon>
        <taxon>Papilionoideae</taxon>
        <taxon>50 kb inversion clade</taxon>
        <taxon>NPAAA clade</taxon>
        <taxon>indigoferoid/millettioid clade</taxon>
        <taxon>Phaseoleae</taxon>
        <taxon>Mucuna</taxon>
    </lineage>
</organism>
<accession>A0A371E3W0</accession>
<sequence length="70" mass="8014">MVKCSIKLSHFDITYKEQKDQGWISSIDDASNVKESGVRDILECPSGFNASNNQVEYEVQITRMILDKEM</sequence>
<proteinExistence type="predicted"/>
<feature type="non-terminal residue" evidence="1">
    <location>
        <position position="1"/>
    </location>
</feature>